<reference evidence="8" key="2">
    <citation type="submission" date="2020-07" db="EMBL/GenBank/DDBJ databases">
        <authorList>
            <person name="Vera ALvarez R."/>
            <person name="Arias-Moreno D.M."/>
            <person name="Jimenez-Jacinto V."/>
            <person name="Jimenez-Bremont J.F."/>
            <person name="Swaminathan K."/>
            <person name="Moose S.P."/>
            <person name="Guerrero-Gonzalez M.L."/>
            <person name="Marino-Ramirez L."/>
            <person name="Landsman D."/>
            <person name="Rodriguez-Kessler M."/>
            <person name="Delgado-Sanchez P."/>
        </authorList>
    </citation>
    <scope>NUCLEOTIDE SEQUENCE</scope>
    <source>
        <tissue evidence="8">Cladode</tissue>
    </source>
</reference>
<proteinExistence type="inferred from homology"/>
<sequence>MEAFKVKTVDTTGTGDSFVGALLHKLVDDHTIIQDEPRLREVLQFANACVAITTIKKGAIPALPTASEALELINTKCPAQVSRAPICRDLFRKICVKILKLF</sequence>
<dbReference type="EC" id="2.7.1.4" evidence="8"/>
<dbReference type="PANTHER" id="PTHR43085">
    <property type="entry name" value="HEXOKINASE FAMILY MEMBER"/>
    <property type="match status" value="1"/>
</dbReference>
<keyword evidence="6" id="KW-0119">Carbohydrate metabolism</keyword>
<dbReference type="Pfam" id="PF00294">
    <property type="entry name" value="PfkB"/>
    <property type="match status" value="1"/>
</dbReference>
<accession>A0A7C9D171</accession>
<evidence type="ECO:0000256" key="2">
    <source>
        <dbReference type="ARBA" id="ARBA00022679"/>
    </source>
</evidence>
<organism evidence="8">
    <name type="scientific">Opuntia streptacantha</name>
    <name type="common">Prickly pear cactus</name>
    <name type="synonym">Opuntia cardona</name>
    <dbReference type="NCBI Taxonomy" id="393608"/>
    <lineage>
        <taxon>Eukaryota</taxon>
        <taxon>Viridiplantae</taxon>
        <taxon>Streptophyta</taxon>
        <taxon>Embryophyta</taxon>
        <taxon>Tracheophyta</taxon>
        <taxon>Spermatophyta</taxon>
        <taxon>Magnoliopsida</taxon>
        <taxon>eudicotyledons</taxon>
        <taxon>Gunneridae</taxon>
        <taxon>Pentapetalae</taxon>
        <taxon>Caryophyllales</taxon>
        <taxon>Cactineae</taxon>
        <taxon>Cactaceae</taxon>
        <taxon>Opuntioideae</taxon>
        <taxon>Opuntia</taxon>
    </lineage>
</organism>
<dbReference type="SUPFAM" id="SSF53613">
    <property type="entry name" value="Ribokinase-like"/>
    <property type="match status" value="1"/>
</dbReference>
<evidence type="ECO:0000259" key="7">
    <source>
        <dbReference type="Pfam" id="PF00294"/>
    </source>
</evidence>
<keyword evidence="3" id="KW-0547">Nucleotide-binding</keyword>
<dbReference type="GO" id="GO:0008865">
    <property type="term" value="F:fructokinase activity"/>
    <property type="evidence" value="ECO:0007669"/>
    <property type="project" value="UniProtKB-EC"/>
</dbReference>
<evidence type="ECO:0000256" key="5">
    <source>
        <dbReference type="ARBA" id="ARBA00022840"/>
    </source>
</evidence>
<dbReference type="GO" id="GO:0006000">
    <property type="term" value="P:fructose metabolic process"/>
    <property type="evidence" value="ECO:0007669"/>
    <property type="project" value="TreeGrafter"/>
</dbReference>
<evidence type="ECO:0000256" key="4">
    <source>
        <dbReference type="ARBA" id="ARBA00022777"/>
    </source>
</evidence>
<protein>
    <submittedName>
        <fullName evidence="8">Fructokinase</fullName>
        <ecNumber evidence="8">2.7.1.4</ecNumber>
    </submittedName>
</protein>
<dbReference type="Gene3D" id="3.40.1190.20">
    <property type="match status" value="1"/>
</dbReference>
<dbReference type="PANTHER" id="PTHR43085:SF24">
    <property type="entry name" value="FRUCTOKINASE-4-RELATED"/>
    <property type="match status" value="1"/>
</dbReference>
<dbReference type="GO" id="GO:0005524">
    <property type="term" value="F:ATP binding"/>
    <property type="evidence" value="ECO:0007669"/>
    <property type="project" value="UniProtKB-KW"/>
</dbReference>
<dbReference type="EMBL" id="GISG01077814">
    <property type="protein sequence ID" value="MBA4631441.1"/>
    <property type="molecule type" value="Transcribed_RNA"/>
</dbReference>
<dbReference type="InterPro" id="IPR011611">
    <property type="entry name" value="PfkB_dom"/>
</dbReference>
<feature type="domain" description="Carbohydrate kinase PfkB" evidence="7">
    <location>
        <begin position="3"/>
        <end position="65"/>
    </location>
</feature>
<dbReference type="InterPro" id="IPR029056">
    <property type="entry name" value="Ribokinase-like"/>
</dbReference>
<keyword evidence="4 8" id="KW-0418">Kinase</keyword>
<evidence type="ECO:0000256" key="3">
    <source>
        <dbReference type="ARBA" id="ARBA00022741"/>
    </source>
</evidence>
<keyword evidence="5" id="KW-0067">ATP-binding</keyword>
<dbReference type="GO" id="GO:0005829">
    <property type="term" value="C:cytosol"/>
    <property type="evidence" value="ECO:0007669"/>
    <property type="project" value="TreeGrafter"/>
</dbReference>
<dbReference type="AlphaFoldDB" id="A0A7C9D171"/>
<name>A0A7C9D171_OPUST</name>
<evidence type="ECO:0000256" key="6">
    <source>
        <dbReference type="ARBA" id="ARBA00023277"/>
    </source>
</evidence>
<reference evidence="8" key="1">
    <citation type="journal article" date="2013" name="J. Plant Res.">
        <title>Effect of fungi and light on seed germination of three Opuntia species from semiarid lands of central Mexico.</title>
        <authorList>
            <person name="Delgado-Sanchez P."/>
            <person name="Jimenez-Bremont J.F."/>
            <person name="Guerrero-Gonzalez Mde L."/>
            <person name="Flores J."/>
        </authorList>
    </citation>
    <scope>NUCLEOTIDE SEQUENCE</scope>
    <source>
        <tissue evidence="8">Cladode</tissue>
    </source>
</reference>
<dbReference type="InterPro" id="IPR050306">
    <property type="entry name" value="PfkB_Carbo_kinase"/>
</dbReference>
<evidence type="ECO:0000256" key="1">
    <source>
        <dbReference type="ARBA" id="ARBA00010688"/>
    </source>
</evidence>
<evidence type="ECO:0000313" key="8">
    <source>
        <dbReference type="EMBL" id="MBA4631441.1"/>
    </source>
</evidence>
<keyword evidence="2 8" id="KW-0808">Transferase</keyword>
<comment type="similarity">
    <text evidence="1">Belongs to the carbohydrate kinase PfkB family.</text>
</comment>